<comment type="similarity">
    <text evidence="8">Belongs to the PET100 family.</text>
</comment>
<evidence type="ECO:0000256" key="2">
    <source>
        <dbReference type="ARBA" id="ARBA00004325"/>
    </source>
</evidence>
<dbReference type="AlphaFoldDB" id="A0A087T8I2"/>
<dbReference type="Proteomes" id="UP000054359">
    <property type="component" value="Unassembled WGS sequence"/>
</dbReference>
<sequence length="78" mass="9574">MGGWKLEVFKIALYISFPVGLFYVFNQPQYFEDWVVKTRREIFPPVNEESRKQFREELTKRRRLKMEKELLKKLESSD</sequence>
<evidence type="ECO:0000313" key="9">
    <source>
        <dbReference type="EMBL" id="KFM61421.1"/>
    </source>
</evidence>
<evidence type="ECO:0000256" key="4">
    <source>
        <dbReference type="ARBA" id="ARBA00022946"/>
    </source>
</evidence>
<evidence type="ECO:0008006" key="11">
    <source>
        <dbReference type="Google" id="ProtNLM"/>
    </source>
</evidence>
<dbReference type="GO" id="GO:0051082">
    <property type="term" value="F:unfolded protein binding"/>
    <property type="evidence" value="ECO:0007669"/>
    <property type="project" value="TreeGrafter"/>
</dbReference>
<evidence type="ECO:0000256" key="5">
    <source>
        <dbReference type="ARBA" id="ARBA00022989"/>
    </source>
</evidence>
<accession>A0A087T8I2</accession>
<reference evidence="9 10" key="1">
    <citation type="submission" date="2013-11" db="EMBL/GenBank/DDBJ databases">
        <title>Genome sequencing of Stegodyphus mimosarum.</title>
        <authorList>
            <person name="Bechsgaard J."/>
        </authorList>
    </citation>
    <scope>NUCLEOTIDE SEQUENCE [LARGE SCALE GENOMIC DNA]</scope>
</reference>
<keyword evidence="10" id="KW-1185">Reference proteome</keyword>
<proteinExistence type="inferred from homology"/>
<keyword evidence="7" id="KW-0472">Membrane</keyword>
<dbReference type="InterPro" id="IPR018625">
    <property type="entry name" value="Pet100"/>
</dbReference>
<feature type="non-terminal residue" evidence="9">
    <location>
        <position position="78"/>
    </location>
</feature>
<dbReference type="OMA" id="MALYMTF"/>
<dbReference type="STRING" id="407821.A0A087T8I2"/>
<keyword evidence="3" id="KW-0812">Transmembrane</keyword>
<dbReference type="PANTHER" id="PTHR33968">
    <property type="entry name" value="PROTEIN PET100 HOMOLOG, MITOCHONDRIAL"/>
    <property type="match status" value="1"/>
</dbReference>
<dbReference type="OrthoDB" id="18175at2759"/>
<evidence type="ECO:0000256" key="3">
    <source>
        <dbReference type="ARBA" id="ARBA00022692"/>
    </source>
</evidence>
<dbReference type="PANTHER" id="PTHR33968:SF1">
    <property type="entry name" value="PROTEIN PET100 HOMOLOG, MITOCHONDRIAL"/>
    <property type="match status" value="1"/>
</dbReference>
<dbReference type="GO" id="GO:0033617">
    <property type="term" value="P:mitochondrial respiratory chain complex IV assembly"/>
    <property type="evidence" value="ECO:0007669"/>
    <property type="project" value="InterPro"/>
</dbReference>
<keyword evidence="4" id="KW-0809">Transit peptide</keyword>
<evidence type="ECO:0000256" key="1">
    <source>
        <dbReference type="ARBA" id="ARBA00004167"/>
    </source>
</evidence>
<keyword evidence="5" id="KW-1133">Transmembrane helix</keyword>
<evidence type="ECO:0000256" key="7">
    <source>
        <dbReference type="ARBA" id="ARBA00023136"/>
    </source>
</evidence>
<protein>
    <recommendedName>
        <fullName evidence="11">Protein PET100-like protein, mitochondrial</fullName>
    </recommendedName>
</protein>
<comment type="subcellular location">
    <subcellularLocation>
        <location evidence="1">Membrane</location>
        <topology evidence="1">Single-pass membrane protein</topology>
    </subcellularLocation>
    <subcellularLocation>
        <location evidence="2">Mitochondrion membrane</location>
    </subcellularLocation>
</comment>
<evidence type="ECO:0000256" key="8">
    <source>
        <dbReference type="ARBA" id="ARBA00038077"/>
    </source>
</evidence>
<keyword evidence="6" id="KW-0496">Mitochondrion</keyword>
<dbReference type="EMBL" id="KK113947">
    <property type="protein sequence ID" value="KFM61421.1"/>
    <property type="molecule type" value="Genomic_DNA"/>
</dbReference>
<dbReference type="GO" id="GO:0005743">
    <property type="term" value="C:mitochondrial inner membrane"/>
    <property type="evidence" value="ECO:0007669"/>
    <property type="project" value="TreeGrafter"/>
</dbReference>
<gene>
    <name evidence="9" type="ORF">X975_10493</name>
</gene>
<evidence type="ECO:0000256" key="6">
    <source>
        <dbReference type="ARBA" id="ARBA00023128"/>
    </source>
</evidence>
<name>A0A087T8I2_STEMI</name>
<dbReference type="Pfam" id="PF09803">
    <property type="entry name" value="Pet100"/>
    <property type="match status" value="1"/>
</dbReference>
<organism evidence="9 10">
    <name type="scientific">Stegodyphus mimosarum</name>
    <name type="common">African social velvet spider</name>
    <dbReference type="NCBI Taxonomy" id="407821"/>
    <lineage>
        <taxon>Eukaryota</taxon>
        <taxon>Metazoa</taxon>
        <taxon>Ecdysozoa</taxon>
        <taxon>Arthropoda</taxon>
        <taxon>Chelicerata</taxon>
        <taxon>Arachnida</taxon>
        <taxon>Araneae</taxon>
        <taxon>Araneomorphae</taxon>
        <taxon>Entelegynae</taxon>
        <taxon>Eresoidea</taxon>
        <taxon>Eresidae</taxon>
        <taxon>Stegodyphus</taxon>
    </lineage>
</organism>
<evidence type="ECO:0000313" key="10">
    <source>
        <dbReference type="Proteomes" id="UP000054359"/>
    </source>
</evidence>